<evidence type="ECO:0000256" key="1">
    <source>
        <dbReference type="SAM" id="MobiDB-lite"/>
    </source>
</evidence>
<proteinExistence type="predicted"/>
<organism evidence="2 3">
    <name type="scientific">Pristionchus fissidentatus</name>
    <dbReference type="NCBI Taxonomy" id="1538716"/>
    <lineage>
        <taxon>Eukaryota</taxon>
        <taxon>Metazoa</taxon>
        <taxon>Ecdysozoa</taxon>
        <taxon>Nematoda</taxon>
        <taxon>Chromadorea</taxon>
        <taxon>Rhabditida</taxon>
        <taxon>Rhabditina</taxon>
        <taxon>Diplogasteromorpha</taxon>
        <taxon>Diplogasteroidea</taxon>
        <taxon>Neodiplogasteridae</taxon>
        <taxon>Pristionchus</taxon>
    </lineage>
</organism>
<feature type="region of interest" description="Disordered" evidence="1">
    <location>
        <begin position="1"/>
        <end position="98"/>
    </location>
</feature>
<accession>A0AAV5VBQ8</accession>
<dbReference type="Proteomes" id="UP001432322">
    <property type="component" value="Unassembled WGS sequence"/>
</dbReference>
<feature type="compositionally biased region" description="Basic and acidic residues" evidence="1">
    <location>
        <begin position="77"/>
        <end position="92"/>
    </location>
</feature>
<feature type="compositionally biased region" description="Basic residues" evidence="1">
    <location>
        <begin position="32"/>
        <end position="41"/>
    </location>
</feature>
<reference evidence="2" key="1">
    <citation type="submission" date="2023-10" db="EMBL/GenBank/DDBJ databases">
        <title>Genome assembly of Pristionchus species.</title>
        <authorList>
            <person name="Yoshida K."/>
            <person name="Sommer R.J."/>
        </authorList>
    </citation>
    <scope>NUCLEOTIDE SEQUENCE</scope>
    <source>
        <strain evidence="2">RS5133</strain>
    </source>
</reference>
<name>A0AAV5VBQ8_9BILA</name>
<evidence type="ECO:0000313" key="2">
    <source>
        <dbReference type="EMBL" id="GMT15658.1"/>
    </source>
</evidence>
<feature type="non-terminal residue" evidence="2">
    <location>
        <position position="359"/>
    </location>
</feature>
<protein>
    <submittedName>
        <fullName evidence="2">Uncharacterized protein</fullName>
    </submittedName>
</protein>
<keyword evidence="3" id="KW-1185">Reference proteome</keyword>
<dbReference type="AlphaFoldDB" id="A0AAV5VBQ8"/>
<gene>
    <name evidence="2" type="ORF">PFISCL1PPCAC_6955</name>
</gene>
<feature type="compositionally biased region" description="Polar residues" evidence="1">
    <location>
        <begin position="9"/>
        <end position="19"/>
    </location>
</feature>
<sequence length="359" mass="40347">GVVIGQEVKCSTDSPTTSDAVVEYGVVDSPRNKKRRPKRKVPNSDRRLRSQGQERPVDEEEEMERARADGSEDEEIGTDRSDPTLRSDRELDVDTDPVESISELEVIAFGDDHDAARGAIQQLAARARERNEERIQAERREQQEREAREQEQQRQQRAVEDRQRIEFVRLQRIGRLQSDYRATLPPPLCDESFVETATHVIGDSVICTDLSGESTENVVSVIRQLPEFGGRFFAARRIPRQAMYNRFDLVVTFKDNQAATILARYGLNIGGQTFLFDFPPNVASIARPADGRLAMVECLPAGITEENINLAILFNGVAQMPEGSANACFRFNTSGDFARFYEVASCMILGGCRLRIAYA</sequence>
<feature type="region of interest" description="Disordered" evidence="1">
    <location>
        <begin position="131"/>
        <end position="158"/>
    </location>
</feature>
<feature type="non-terminal residue" evidence="2">
    <location>
        <position position="1"/>
    </location>
</feature>
<comment type="caution">
    <text evidence="2">The sequence shown here is derived from an EMBL/GenBank/DDBJ whole genome shotgun (WGS) entry which is preliminary data.</text>
</comment>
<dbReference type="EMBL" id="BTSY01000002">
    <property type="protein sequence ID" value="GMT15658.1"/>
    <property type="molecule type" value="Genomic_DNA"/>
</dbReference>
<evidence type="ECO:0000313" key="3">
    <source>
        <dbReference type="Proteomes" id="UP001432322"/>
    </source>
</evidence>